<evidence type="ECO:0000256" key="5">
    <source>
        <dbReference type="ARBA" id="ARBA00022919"/>
    </source>
</evidence>
<dbReference type="EMBL" id="HBGY01011325">
    <property type="protein sequence ID" value="CAD9570346.1"/>
    <property type="molecule type" value="Transcribed_RNA"/>
</dbReference>
<evidence type="ECO:0000313" key="12">
    <source>
        <dbReference type="EMBL" id="CAD9570346.1"/>
    </source>
</evidence>
<dbReference type="GO" id="GO:0033188">
    <property type="term" value="F:sphingomyelin synthase activity"/>
    <property type="evidence" value="ECO:0007669"/>
    <property type="project" value="TreeGrafter"/>
</dbReference>
<evidence type="ECO:0000256" key="3">
    <source>
        <dbReference type="ARBA" id="ARBA00022679"/>
    </source>
</evidence>
<protein>
    <recommendedName>
        <fullName evidence="11">Sphingomyelin synthase-like domain-containing protein</fullName>
    </recommendedName>
</protein>
<reference evidence="12" key="1">
    <citation type="submission" date="2021-01" db="EMBL/GenBank/DDBJ databases">
        <authorList>
            <person name="Corre E."/>
            <person name="Pelletier E."/>
            <person name="Niang G."/>
            <person name="Scheremetjew M."/>
            <person name="Finn R."/>
            <person name="Kale V."/>
            <person name="Holt S."/>
            <person name="Cochrane G."/>
            <person name="Meng A."/>
            <person name="Brown T."/>
            <person name="Cohen L."/>
        </authorList>
    </citation>
    <scope>NUCLEOTIDE SEQUENCE</scope>
    <source>
        <strain evidence="12">B650</strain>
    </source>
</reference>
<dbReference type="InterPro" id="IPR025749">
    <property type="entry name" value="Sphingomyelin_synth-like_dom"/>
</dbReference>
<evidence type="ECO:0000256" key="1">
    <source>
        <dbReference type="ARBA" id="ARBA00004141"/>
    </source>
</evidence>
<feature type="domain" description="Sphingomyelin synthase-like" evidence="11">
    <location>
        <begin position="270"/>
        <end position="336"/>
    </location>
</feature>
<organism evidence="12">
    <name type="scientific">Leptocylindrus danicus</name>
    <dbReference type="NCBI Taxonomy" id="163516"/>
    <lineage>
        <taxon>Eukaryota</taxon>
        <taxon>Sar</taxon>
        <taxon>Stramenopiles</taxon>
        <taxon>Ochrophyta</taxon>
        <taxon>Bacillariophyta</taxon>
        <taxon>Coscinodiscophyceae</taxon>
        <taxon>Chaetocerotophycidae</taxon>
        <taxon>Leptocylindrales</taxon>
        <taxon>Leptocylindraceae</taxon>
        <taxon>Leptocylindrus</taxon>
    </lineage>
</organism>
<dbReference type="GO" id="GO:0005789">
    <property type="term" value="C:endoplasmic reticulum membrane"/>
    <property type="evidence" value="ECO:0007669"/>
    <property type="project" value="TreeGrafter"/>
</dbReference>
<dbReference type="InterPro" id="IPR045221">
    <property type="entry name" value="Sphingomyelin_synth-like"/>
</dbReference>
<feature type="compositionally biased region" description="Polar residues" evidence="9">
    <location>
        <begin position="12"/>
        <end position="23"/>
    </location>
</feature>
<keyword evidence="7" id="KW-0443">Lipid metabolism</keyword>
<gene>
    <name evidence="12" type="ORF">LDAN0321_LOCUS7181</name>
</gene>
<keyword evidence="3" id="KW-0808">Transferase</keyword>
<evidence type="ECO:0000256" key="2">
    <source>
        <dbReference type="ARBA" id="ARBA00005441"/>
    </source>
</evidence>
<comment type="subcellular location">
    <subcellularLocation>
        <location evidence="1">Membrane</location>
        <topology evidence="1">Multi-pass membrane protein</topology>
    </subcellularLocation>
</comment>
<keyword evidence="8 10" id="KW-0472">Membrane</keyword>
<evidence type="ECO:0000256" key="6">
    <source>
        <dbReference type="ARBA" id="ARBA00022989"/>
    </source>
</evidence>
<keyword evidence="4 10" id="KW-0812">Transmembrane</keyword>
<dbReference type="AlphaFoldDB" id="A0A7S2KAV4"/>
<evidence type="ECO:0000256" key="7">
    <source>
        <dbReference type="ARBA" id="ARBA00023098"/>
    </source>
</evidence>
<evidence type="ECO:0000256" key="8">
    <source>
        <dbReference type="ARBA" id="ARBA00023136"/>
    </source>
</evidence>
<dbReference type="Pfam" id="PF14360">
    <property type="entry name" value="PAP2_C"/>
    <property type="match status" value="1"/>
</dbReference>
<dbReference type="PANTHER" id="PTHR21290">
    <property type="entry name" value="SPHINGOMYELIN SYNTHETASE"/>
    <property type="match status" value="1"/>
</dbReference>
<dbReference type="GO" id="GO:0005886">
    <property type="term" value="C:plasma membrane"/>
    <property type="evidence" value="ECO:0007669"/>
    <property type="project" value="TreeGrafter"/>
</dbReference>
<keyword evidence="6 10" id="KW-1133">Transmembrane helix</keyword>
<feature type="transmembrane region" description="Helical" evidence="10">
    <location>
        <begin position="152"/>
        <end position="176"/>
    </location>
</feature>
<evidence type="ECO:0000256" key="9">
    <source>
        <dbReference type="SAM" id="MobiDB-lite"/>
    </source>
</evidence>
<proteinExistence type="inferred from homology"/>
<keyword evidence="5" id="KW-0746">Sphingolipid metabolism</keyword>
<dbReference type="GO" id="GO:0000139">
    <property type="term" value="C:Golgi membrane"/>
    <property type="evidence" value="ECO:0007669"/>
    <property type="project" value="TreeGrafter"/>
</dbReference>
<dbReference type="GO" id="GO:0047493">
    <property type="term" value="F:ceramide cholinephosphotransferase activity"/>
    <property type="evidence" value="ECO:0007669"/>
    <property type="project" value="TreeGrafter"/>
</dbReference>
<name>A0A7S2KAV4_9STRA</name>
<accession>A0A7S2KAV4</accession>
<evidence type="ECO:0000256" key="10">
    <source>
        <dbReference type="SAM" id="Phobius"/>
    </source>
</evidence>
<feature type="transmembrane region" description="Helical" evidence="10">
    <location>
        <begin position="196"/>
        <end position="216"/>
    </location>
</feature>
<feature type="region of interest" description="Disordered" evidence="9">
    <location>
        <begin position="1"/>
        <end position="27"/>
    </location>
</feature>
<dbReference type="GO" id="GO:0046513">
    <property type="term" value="P:ceramide biosynthetic process"/>
    <property type="evidence" value="ECO:0007669"/>
    <property type="project" value="TreeGrafter"/>
</dbReference>
<dbReference type="PANTHER" id="PTHR21290:SF62">
    <property type="entry name" value="PHOSPHATIDYLINOSITOL:CERAMIDE INOSITOLPHOSPHOTRANSFERASE 1-RELATED"/>
    <property type="match status" value="1"/>
</dbReference>
<sequence>MLNAMVAHEGSSDSQFSRTNFSQFGRGEPTLARPLLGRVSDDEDDFVSDSSEGGVSSDAESSWKRANKKYVKSVCANLRDVRSGDEMLAQAWIELAIFRKEIFFITFTFLWNFVHSVFTNIVYVIEAELTAAQRVPLNDLGFNMLPELNGSWWIASEYIFVGIISIPIFFAVSNFFIKWRPPHQKPLYIVLVFKRILFNVFCCQCLRIVSFMLTTLPGASRQCLYDIDSMNNSTVFELTHGPANEAGNPEGWAPPDNWHDVLFRIDATNGCGDLMFSSHTIFTMTFVCTLCKYCNWRSIQTLMISLQVVIIPFILAAHKHYSVDIFTALYVTPLVYEILWIRFPDKDSAFHLASRYRVRFRTRKSDGAPCSVVVFNREFPVSFETLPYDMSNKIASGYSALSPSSTVSLSGSDSPFYQSDNDQSSLVVPIVV</sequence>
<evidence type="ECO:0000259" key="11">
    <source>
        <dbReference type="Pfam" id="PF14360"/>
    </source>
</evidence>
<evidence type="ECO:0000256" key="4">
    <source>
        <dbReference type="ARBA" id="ARBA00022692"/>
    </source>
</evidence>
<comment type="similarity">
    <text evidence="2">Belongs to the sphingomyelin synthase family.</text>
</comment>
<feature type="transmembrane region" description="Helical" evidence="10">
    <location>
        <begin position="102"/>
        <end position="125"/>
    </location>
</feature>